<proteinExistence type="predicted"/>
<feature type="DNA-binding region" description="H-T-H motif" evidence="2">
    <location>
        <begin position="37"/>
        <end position="56"/>
    </location>
</feature>
<evidence type="ECO:0000313" key="4">
    <source>
        <dbReference type="EMBL" id="MDT9600226.1"/>
    </source>
</evidence>
<reference evidence="4 5" key="1">
    <citation type="submission" date="2023-05" db="EMBL/GenBank/DDBJ databases">
        <authorList>
            <person name="Guo Y."/>
        </authorList>
    </citation>
    <scope>NUCLEOTIDE SEQUENCE [LARGE SCALE GENOMIC DNA]</scope>
    <source>
        <strain evidence="4 5">GR2756</strain>
    </source>
</reference>
<dbReference type="InterPro" id="IPR050109">
    <property type="entry name" value="HTH-type_TetR-like_transc_reg"/>
</dbReference>
<dbReference type="PROSITE" id="PS50977">
    <property type="entry name" value="HTH_TETR_2"/>
    <property type="match status" value="1"/>
</dbReference>
<evidence type="ECO:0000313" key="5">
    <source>
        <dbReference type="Proteomes" id="UP001259572"/>
    </source>
</evidence>
<dbReference type="PRINTS" id="PR00455">
    <property type="entry name" value="HTHTETR"/>
</dbReference>
<dbReference type="RefSeq" id="WP_315727323.1">
    <property type="nucleotide sequence ID" value="NZ_JAVUPU010000007.1"/>
</dbReference>
<dbReference type="InterPro" id="IPR009057">
    <property type="entry name" value="Homeodomain-like_sf"/>
</dbReference>
<dbReference type="Gene3D" id="1.10.357.10">
    <property type="entry name" value="Tetracycline Repressor, domain 2"/>
    <property type="match status" value="1"/>
</dbReference>
<keyword evidence="1 2" id="KW-0238">DNA-binding</keyword>
<comment type="caution">
    <text evidence="4">The sequence shown here is derived from an EMBL/GenBank/DDBJ whole genome shotgun (WGS) entry which is preliminary data.</text>
</comment>
<dbReference type="PANTHER" id="PTHR30055:SF239">
    <property type="entry name" value="TRANSCRIPTIONAL REGULATORY PROTEIN"/>
    <property type="match status" value="1"/>
</dbReference>
<dbReference type="EMBL" id="JAVUPU010000007">
    <property type="protein sequence ID" value="MDT9600226.1"/>
    <property type="molecule type" value="Genomic_DNA"/>
</dbReference>
<evidence type="ECO:0000256" key="1">
    <source>
        <dbReference type="ARBA" id="ARBA00023125"/>
    </source>
</evidence>
<protein>
    <submittedName>
        <fullName evidence="4">TetR/AcrR family transcriptional regulator</fullName>
    </submittedName>
</protein>
<evidence type="ECO:0000256" key="2">
    <source>
        <dbReference type="PROSITE-ProRule" id="PRU00335"/>
    </source>
</evidence>
<name>A0ABU3QA30_9SPHN</name>
<dbReference type="Proteomes" id="UP001259572">
    <property type="component" value="Unassembled WGS sequence"/>
</dbReference>
<sequence>MTTATSAAAEANVGLSTEDWLDVARETLIREGVEAVKIDRLAKACGVTRGGFYWRFKSREDLLDQLLEDWRRTNTAPMLDALNAAGTPQKRFENLMGLWLEERSYRPDYDTAIRNWALKSPKVAALVREVDDIRIAALHRLFLDGGYDDAEAFIRARVTYYHQVGYYAMGVKESNRRREELRPLYYSVLTGFTNG</sequence>
<dbReference type="Pfam" id="PF00440">
    <property type="entry name" value="TetR_N"/>
    <property type="match status" value="1"/>
</dbReference>
<organism evidence="4 5">
    <name type="scientific">Sphingosinicella rhizophila</name>
    <dbReference type="NCBI Taxonomy" id="3050082"/>
    <lineage>
        <taxon>Bacteria</taxon>
        <taxon>Pseudomonadati</taxon>
        <taxon>Pseudomonadota</taxon>
        <taxon>Alphaproteobacteria</taxon>
        <taxon>Sphingomonadales</taxon>
        <taxon>Sphingosinicellaceae</taxon>
        <taxon>Sphingosinicella</taxon>
    </lineage>
</organism>
<feature type="domain" description="HTH tetR-type" evidence="3">
    <location>
        <begin position="14"/>
        <end position="74"/>
    </location>
</feature>
<keyword evidence="5" id="KW-1185">Reference proteome</keyword>
<dbReference type="SUPFAM" id="SSF46689">
    <property type="entry name" value="Homeodomain-like"/>
    <property type="match status" value="1"/>
</dbReference>
<dbReference type="InterPro" id="IPR001647">
    <property type="entry name" value="HTH_TetR"/>
</dbReference>
<dbReference type="PANTHER" id="PTHR30055">
    <property type="entry name" value="HTH-TYPE TRANSCRIPTIONAL REGULATOR RUTR"/>
    <property type="match status" value="1"/>
</dbReference>
<gene>
    <name evidence="4" type="ORF">RQX22_14790</name>
</gene>
<accession>A0ABU3QA30</accession>
<evidence type="ECO:0000259" key="3">
    <source>
        <dbReference type="PROSITE" id="PS50977"/>
    </source>
</evidence>